<dbReference type="AlphaFoldDB" id="A0A2T2NI76"/>
<organism evidence="4 5">
    <name type="scientific">Corynespora cassiicola Philippines</name>
    <dbReference type="NCBI Taxonomy" id="1448308"/>
    <lineage>
        <taxon>Eukaryota</taxon>
        <taxon>Fungi</taxon>
        <taxon>Dikarya</taxon>
        <taxon>Ascomycota</taxon>
        <taxon>Pezizomycotina</taxon>
        <taxon>Dothideomycetes</taxon>
        <taxon>Pleosporomycetidae</taxon>
        <taxon>Pleosporales</taxon>
        <taxon>Corynesporascaceae</taxon>
        <taxon>Corynespora</taxon>
    </lineage>
</organism>
<dbReference type="STRING" id="1448308.A0A2T2NI76"/>
<keyword evidence="2" id="KW-0472">Membrane</keyword>
<feature type="transmembrane region" description="Helical" evidence="2">
    <location>
        <begin position="128"/>
        <end position="151"/>
    </location>
</feature>
<evidence type="ECO:0000313" key="4">
    <source>
        <dbReference type="EMBL" id="PSN65069.1"/>
    </source>
</evidence>
<keyword evidence="5" id="KW-1185">Reference proteome</keyword>
<proteinExistence type="predicted"/>
<keyword evidence="2" id="KW-0812">Transmembrane</keyword>
<keyword evidence="2" id="KW-1133">Transmembrane helix</keyword>
<feature type="chain" id="PRO_5015622811" description="ZP domain-containing protein" evidence="3">
    <location>
        <begin position="20"/>
        <end position="214"/>
    </location>
</feature>
<feature type="signal peptide" evidence="3">
    <location>
        <begin position="1"/>
        <end position="19"/>
    </location>
</feature>
<dbReference type="EMBL" id="KZ678137">
    <property type="protein sequence ID" value="PSN65069.1"/>
    <property type="molecule type" value="Genomic_DNA"/>
</dbReference>
<evidence type="ECO:0000313" key="5">
    <source>
        <dbReference type="Proteomes" id="UP000240883"/>
    </source>
</evidence>
<evidence type="ECO:0000256" key="1">
    <source>
        <dbReference type="SAM" id="MobiDB-lite"/>
    </source>
</evidence>
<name>A0A2T2NI76_CORCC</name>
<dbReference type="OrthoDB" id="3778167at2759"/>
<evidence type="ECO:0000256" key="2">
    <source>
        <dbReference type="SAM" id="Phobius"/>
    </source>
</evidence>
<evidence type="ECO:0008006" key="6">
    <source>
        <dbReference type="Google" id="ProtNLM"/>
    </source>
</evidence>
<sequence>MKPATYFAMIGILMEAVGALPCEAGLDYCGISLSERDPTNYNPRIIASLLDNGLPVNNEYIQFSLFHCLGTRDGEIKLLGFCSEDSCTNDDADKNESCTPNGEASLEIRSSASSMSSRSTQNQGYVDMAVGIGAGVTAFTVALAAALVIYVRRRQAHQFIEMAGLSRSGSIAGKGMSDMSAEEAMADLIGTDLTQGPPTRSATLYNPTPAPRQP</sequence>
<accession>A0A2T2NI76</accession>
<feature type="compositionally biased region" description="Polar residues" evidence="1">
    <location>
        <begin position="192"/>
        <end position="206"/>
    </location>
</feature>
<dbReference type="Proteomes" id="UP000240883">
    <property type="component" value="Unassembled WGS sequence"/>
</dbReference>
<evidence type="ECO:0000256" key="3">
    <source>
        <dbReference type="SAM" id="SignalP"/>
    </source>
</evidence>
<protein>
    <recommendedName>
        <fullName evidence="6">ZP domain-containing protein</fullName>
    </recommendedName>
</protein>
<gene>
    <name evidence="4" type="ORF">BS50DRAFT_635889</name>
</gene>
<feature type="region of interest" description="Disordered" evidence="1">
    <location>
        <begin position="190"/>
        <end position="214"/>
    </location>
</feature>
<reference evidence="4 5" key="1">
    <citation type="journal article" date="2018" name="Front. Microbiol.">
        <title>Genome-Wide Analysis of Corynespora cassiicola Leaf Fall Disease Putative Effectors.</title>
        <authorList>
            <person name="Lopez D."/>
            <person name="Ribeiro S."/>
            <person name="Label P."/>
            <person name="Fumanal B."/>
            <person name="Venisse J.S."/>
            <person name="Kohler A."/>
            <person name="de Oliveira R.R."/>
            <person name="Labutti K."/>
            <person name="Lipzen A."/>
            <person name="Lail K."/>
            <person name="Bauer D."/>
            <person name="Ohm R.A."/>
            <person name="Barry K.W."/>
            <person name="Spatafora J."/>
            <person name="Grigoriev I.V."/>
            <person name="Martin F.M."/>
            <person name="Pujade-Renaud V."/>
        </authorList>
    </citation>
    <scope>NUCLEOTIDE SEQUENCE [LARGE SCALE GENOMIC DNA]</scope>
    <source>
        <strain evidence="4 5">Philippines</strain>
    </source>
</reference>
<keyword evidence="3" id="KW-0732">Signal</keyword>